<keyword evidence="3" id="KW-1133">Transmembrane helix</keyword>
<evidence type="ECO:0000256" key="2">
    <source>
        <dbReference type="ARBA" id="ARBA00022692"/>
    </source>
</evidence>
<reference evidence="6" key="1">
    <citation type="submission" date="2021-01" db="EMBL/GenBank/DDBJ databases">
        <authorList>
            <person name="Corre E."/>
            <person name="Pelletier E."/>
            <person name="Niang G."/>
            <person name="Scheremetjew M."/>
            <person name="Finn R."/>
            <person name="Kale V."/>
            <person name="Holt S."/>
            <person name="Cochrane G."/>
            <person name="Meng A."/>
            <person name="Brown T."/>
            <person name="Cohen L."/>
        </authorList>
    </citation>
    <scope>NUCLEOTIDE SEQUENCE</scope>
    <source>
        <strain evidence="6">CCMP281</strain>
    </source>
</reference>
<protein>
    <recommendedName>
        <fullName evidence="5">ABC-2 type transporter transmembrane domain-containing protein</fullName>
    </recommendedName>
</protein>
<name>A0A7S3EPN3_9EUKA</name>
<dbReference type="Pfam" id="PF01061">
    <property type="entry name" value="ABC2_membrane"/>
    <property type="match status" value="1"/>
</dbReference>
<organism evidence="6">
    <name type="scientific">Haptolina ericina</name>
    <dbReference type="NCBI Taxonomy" id="156174"/>
    <lineage>
        <taxon>Eukaryota</taxon>
        <taxon>Haptista</taxon>
        <taxon>Haptophyta</taxon>
        <taxon>Prymnesiophyceae</taxon>
        <taxon>Prymnesiales</taxon>
        <taxon>Prymnesiaceae</taxon>
        <taxon>Haptolina</taxon>
    </lineage>
</organism>
<evidence type="ECO:0000256" key="1">
    <source>
        <dbReference type="ARBA" id="ARBA00004141"/>
    </source>
</evidence>
<gene>
    <name evidence="6" type="ORF">HERI1096_LOCUS603</name>
</gene>
<dbReference type="InterPro" id="IPR013525">
    <property type="entry name" value="ABC2_TM"/>
</dbReference>
<dbReference type="EMBL" id="HBHX01001048">
    <property type="protein sequence ID" value="CAE0097000.1"/>
    <property type="molecule type" value="Transcribed_RNA"/>
</dbReference>
<feature type="domain" description="ABC-2 type transporter transmembrane" evidence="5">
    <location>
        <begin position="34"/>
        <end position="116"/>
    </location>
</feature>
<evidence type="ECO:0000313" key="6">
    <source>
        <dbReference type="EMBL" id="CAE0097000.1"/>
    </source>
</evidence>
<comment type="subcellular location">
    <subcellularLocation>
        <location evidence="1">Membrane</location>
        <topology evidence="1">Multi-pass membrane protein</topology>
    </subcellularLocation>
</comment>
<evidence type="ECO:0000256" key="4">
    <source>
        <dbReference type="ARBA" id="ARBA00023136"/>
    </source>
</evidence>
<keyword evidence="4" id="KW-0472">Membrane</keyword>
<proteinExistence type="predicted"/>
<dbReference type="GO" id="GO:0016020">
    <property type="term" value="C:membrane"/>
    <property type="evidence" value="ECO:0007669"/>
    <property type="project" value="UniProtKB-SubCell"/>
</dbReference>
<evidence type="ECO:0000259" key="5">
    <source>
        <dbReference type="Pfam" id="PF01061"/>
    </source>
</evidence>
<keyword evidence="2" id="KW-0812">Transmembrane</keyword>
<sequence length="207" mass="22077">MTHAPAQPATAAAAGAELIEGSAALTFAPSPEMRQMLSFVGLLSLQWQLGGAFGLLLGAVMPSVDAALELGKMLTMVSIIFGGLYFDETTLPAPLRWLPAASPVKRTWEGLVANEFADFAFDDAPQRRWWWWWLLGSADRPVKYADGAAVLAEAGIGAETVGRSALLLSAALVALHAMAYCALVLKAPRFSQPTDPDAARQRPLNAR</sequence>
<dbReference type="GO" id="GO:0140359">
    <property type="term" value="F:ABC-type transporter activity"/>
    <property type="evidence" value="ECO:0007669"/>
    <property type="project" value="InterPro"/>
</dbReference>
<dbReference type="AlphaFoldDB" id="A0A7S3EPN3"/>
<accession>A0A7S3EPN3</accession>
<evidence type="ECO:0000256" key="3">
    <source>
        <dbReference type="ARBA" id="ARBA00022989"/>
    </source>
</evidence>